<feature type="region of interest" description="Disordered" evidence="13">
    <location>
        <begin position="765"/>
        <end position="809"/>
    </location>
</feature>
<dbReference type="SUPFAM" id="SSF55729">
    <property type="entry name" value="Acyl-CoA N-acyltransferases (Nat)"/>
    <property type="match status" value="1"/>
</dbReference>
<feature type="compositionally biased region" description="Basic and acidic residues" evidence="13">
    <location>
        <begin position="1667"/>
        <end position="1677"/>
    </location>
</feature>
<feature type="compositionally biased region" description="Polar residues" evidence="13">
    <location>
        <begin position="2567"/>
        <end position="2578"/>
    </location>
</feature>
<dbReference type="InterPro" id="IPR013083">
    <property type="entry name" value="Znf_RING/FYVE/PHD"/>
</dbReference>
<keyword evidence="11" id="KW-0539">Nucleus</keyword>
<feature type="compositionally biased region" description="Polar residues" evidence="13">
    <location>
        <begin position="2833"/>
        <end position="2842"/>
    </location>
</feature>
<feature type="region of interest" description="Disordered" evidence="13">
    <location>
        <begin position="1334"/>
        <end position="2000"/>
    </location>
</feature>
<feature type="region of interest" description="Disordered" evidence="13">
    <location>
        <begin position="2742"/>
        <end position="2912"/>
    </location>
</feature>
<dbReference type="Gene3D" id="3.30.60.60">
    <property type="entry name" value="N-acetyl transferase-like"/>
    <property type="match status" value="2"/>
</dbReference>
<feature type="region of interest" description="Disordered" evidence="13">
    <location>
        <begin position="2546"/>
        <end position="2629"/>
    </location>
</feature>
<feature type="compositionally biased region" description="Basic residues" evidence="13">
    <location>
        <begin position="1479"/>
        <end position="1490"/>
    </location>
</feature>
<evidence type="ECO:0000256" key="3">
    <source>
        <dbReference type="ARBA" id="ARBA00013184"/>
    </source>
</evidence>
<evidence type="ECO:0000256" key="6">
    <source>
        <dbReference type="ARBA" id="ARBA00022723"/>
    </source>
</evidence>
<name>A0A3Q0J010_DIACI</name>
<keyword evidence="9" id="KW-0156">Chromatin regulator</keyword>
<reference evidence="17" key="1">
    <citation type="submission" date="2025-08" db="UniProtKB">
        <authorList>
            <consortium name="RefSeq"/>
        </authorList>
    </citation>
    <scope>IDENTIFICATION</scope>
</reference>
<proteinExistence type="inferred from homology"/>
<feature type="compositionally biased region" description="Basic and acidic residues" evidence="13">
    <location>
        <begin position="1939"/>
        <end position="1958"/>
    </location>
</feature>
<dbReference type="PROSITE" id="PS52014">
    <property type="entry name" value="SAMD1_WH"/>
    <property type="match status" value="1"/>
</dbReference>
<dbReference type="Pfam" id="PF17772">
    <property type="entry name" value="zf-MYST"/>
    <property type="match status" value="1"/>
</dbReference>
<gene>
    <name evidence="17" type="primary">LOC103512540</name>
</gene>
<feature type="compositionally biased region" description="Basic and acidic residues" evidence="13">
    <location>
        <begin position="1615"/>
        <end position="1628"/>
    </location>
</feature>
<dbReference type="InterPro" id="IPR016181">
    <property type="entry name" value="Acyl_CoA_acyltransferase"/>
</dbReference>
<sequence length="2952" mass="334984">MKESHDQSTEQWFKWILLAVRKIRGQKQRPTSDRICNAVRQHHKCPNEIIKENIEKCVNAKLILKIWNKGEFTYKDPTSRNVKLLCVSKNTNLLSSFMRAVRALKETSLKSIEQYLLTNYEVEVDGNIDFVDKLKAAAKNGIERGYLVLDGKQYKAVKQHSGSSSDTSRRCKNSGLGETSTDEVSDFPESAGGSALGVTRTGRIKKRKLLLPKKSKLKKQSVLKRTLQNKLKRGRAGLKSGKASNNKLKVLNKKLIASAHRNKKQNLLESPKVNLVSKLLATDLAPGVTRKDIDLYKQAHEEATKATPLLPLAVPEQINPAAIEFGQYEVKTWYSSPFPQEYARFLSGIYKEIPQDETPGKEKVEERMEVDESPGLVETCKAIKARRSADRKVISEEQVITTPRPRRSKSEKQEGEQEGIDHKHDEIRFQSSQQIRLFVLSKGELNGKDPWENPASSSDDQVCLIKCCTCNVYYHIICLQPPLERRLKVPWKCTSCESGTTEPSPAKTSPGRARASLTTSFRERKKQLKQQRLAAKGTPQKRGKRASVDMMVSEDGNVPSSPSFAFLASASSSPSPPCVGLDEDKQNISLEKQKFFRSCPFYRGGRKGPSSSTSHGDSIPLPHPPPKPTPGSSMASLISSISKSYLARPRRTNKIETKPDNTDGGELWGFAAAAARKSPLFVKSFIKPPIPSQVSSVSSIVKPSVIKFDSIKLKAPTLTFDEMRNSNSVSCSFGQSVGGFSQLFNSLASHSHSFHTVPGRLFPRANTCVPDPPPTPSPPRSNPYSFPNDPEPPSSSSCMTPRGGIQKPPPVVSKLLATDLAPGVTRKDIDLYKQAHEEATKATPLLPLAVPEQINPAAIEFGQYEVKTWYSSPFPQEYARLPKLFLCEFCLKYTKSKAVLERHRDKCAWRHPPATEIYRKENLSVFEVDGNQNKFYCQNLCLLAKLFLDHKTLYYDVEPFLFYVLTQNDDKGCHLVGYFSKEKHCQQKYNVSCIMTLPQYQRKGYGRFLIDFSYLLSKKEGQRGTPEKPLSDLGRVSYHAYWKSVLLEYLDTIRNQKLICIDQMCADTGLYHHDVAETLELLGMLRTKHGDSSEPCIVINWAIVDAHMKRLEQSKTRIKIDPECLRWTPLVSHIVNPYKTLTKESSKPSSGGNVDAETTATETTEKEDEAETEEETVVKKTKRGRKRKLSLDTDAASPVVEVTPKKTRKESESKNTTASETTASETPCTEELDVMTPSSRSSLKESESKNTTASETTASETPCTEELDVMTPSSSLNESGAGVPVVKKRRKFRRKKNNTGWDTPKKKKKSTNITPNPVLKQQKIDVLFQKMQAKKEIPQDETPGKEKVEECMEVDESPGVVETCKAIKARRSADRKVISEDQVITTPRPRRSKSEKQEGEQEGIDHKHDESPSQESPAPKRRGRKPAGTPQKQEIEEHQAQDIPEVTPTVRPGRKSNKAQDEHEEVEAKNSNTELTTKPGRKPGRQRKSSKIVEESEKEPFHDESEVTTPSKRESRPRRCNDKVEEYTDKEEKHDEPKKDNRRRSRKVEETPERIDNVESSEVDTPVVNEEGATPKARGRKGRKSIQYKETEDKHTEEEKLTPKNSKPGRKRSSKNTEDMHVERERAKPGPKPKNRTKKISQSIYNIDDEEKTETLEDTVTEKRRKSRDENSKDIHSKQNKIVNNLDTCQVVVEDISKNLALRKSINEEDDVDIYDFKEDKKSKKKKRNRDKSDDESESRDVKSKTNRRKSSSYESETHQSKEIKSKRRESQVENDEEEVKAKRIEPTVEDEQDGIRTKRNSNVEVKRELKTKERESNMEEKEEVKAKRRKSRLEDEEELKSKRKNSTVEDENIDTKIRETLDEEREQIKNKRRKSRVEDEEVESKTESEPYSQGTEKEPNKDETKSRRNSKKLDETSPVERSDESTEKLPEQTPQGEGEQKCIEQGKDQNNETKSTDLDLSTSDTNKDNGTSQKPETIQEEKKIEIPPATDHSKSEDVLKNEEYYERIHKKKSMANLYSNNEYAKHNTETKPAEMSTPKSVDILGHVPISSTSELYCPDKVTAESSYSVRKEECTSSTEILNSSSSANSTQFIVDKNQDKDDIEVIKTVAKNSTSVPEDTNIKHILPNHSDTVNYKHSMTKTIQEVPCKDDKYTSELNKYKEVASKPNDMYINEHKPVETNKVLDSPSKAKHFEAPYNPKYEQADSMINKPRESSEVPSKHHRPEEANRNRPDDSNRNKVDEEPKYQKYNNREYEASVKQQNLIDKGELRRELAERFLQKEFDAMNRMREVQDYAYKTGREVDYRNNVPDMRMTPVDVDQYNKNKSSTKRSLDESVNKIKEIERLKKPEVRPSPSTDDNIYRNMSEWNRTRGYSIPLDTRYLHNPNDFANNWNRNIVTNSRLPENIIESNKILNESWKLDENYQLAAKAQRETERKKAIDESLYRKQSARSSEPQQQRLGEDKRRMGATQPPDSSEKCYSLNESGAGVPVVKKRRKFRRKKNNTGWAFASFLLGGPPRKPPALKNPLVTLATRQTIGVAVVGDVSSLEEKSSPQPPQPLPHPQPQTLVHHQAPSQAPRSKEPPGHSGNKADHRSSSSKKQQQQQPQPPPVPPMPQAMPGPSPDYNMPFYDTAEMEERYKRYYMIQDINKYQQMYEKFKHTTPSVPSPHPHPVPSDSKKKEAPSQHHLGSYTPDSTTHYNACDTNNQMDMGANSSENYSDCSSPQATLFSHYHQQFPQLSMPKVANNSRSGNSTKSSHHHTPHAQSYPGNYMSSASPYMGVIQPRPNQRLSNVNPPASNFNIQTALHMYSRGTPPSHVQTNQNQPGGPGCSISKLQQLTNGLDMTPPPPMNLTPSPQPHNDMTPPPTHHYHKLYPSRAPQQVSPPSPAPSYSQFNVNGYRVGPQQSTGPGPYLTNPSFMNQAYSPHAGVPEQQAPMYPYSYINGTNLMNMRR</sequence>
<feature type="compositionally biased region" description="Basic residues" evidence="13">
    <location>
        <begin position="1629"/>
        <end position="1639"/>
    </location>
</feature>
<evidence type="ECO:0000256" key="12">
    <source>
        <dbReference type="PIRSR" id="PIRSR602717-51"/>
    </source>
</evidence>
<evidence type="ECO:0000256" key="7">
    <source>
        <dbReference type="ARBA" id="ARBA00022771"/>
    </source>
</evidence>
<evidence type="ECO:0000256" key="13">
    <source>
        <dbReference type="SAM" id="MobiDB-lite"/>
    </source>
</evidence>
<feature type="compositionally biased region" description="Basic and acidic residues" evidence="13">
    <location>
        <begin position="1587"/>
        <end position="1602"/>
    </location>
</feature>
<feature type="compositionally biased region" description="Low complexity" evidence="13">
    <location>
        <begin position="1249"/>
        <end position="1262"/>
    </location>
</feature>
<feature type="region of interest" description="Disordered" evidence="13">
    <location>
        <begin position="2660"/>
        <end position="2723"/>
    </location>
</feature>
<feature type="compositionally biased region" description="Basic and acidic residues" evidence="13">
    <location>
        <begin position="1756"/>
        <end position="1772"/>
    </location>
</feature>
<feature type="compositionally biased region" description="Basic and acidic residues" evidence="13">
    <location>
        <begin position="408"/>
        <end position="425"/>
    </location>
</feature>
<feature type="compositionally biased region" description="Polar residues" evidence="13">
    <location>
        <begin position="2763"/>
        <end position="2776"/>
    </location>
</feature>
<feature type="compositionally biased region" description="Basic and acidic residues" evidence="13">
    <location>
        <begin position="2211"/>
        <end position="2253"/>
    </location>
</feature>
<dbReference type="Gene3D" id="3.40.630.30">
    <property type="match status" value="1"/>
</dbReference>
<dbReference type="InterPro" id="IPR036388">
    <property type="entry name" value="WH-like_DNA-bd_sf"/>
</dbReference>
<dbReference type="PROSITE" id="PS51726">
    <property type="entry name" value="MYST_HAT"/>
    <property type="match status" value="1"/>
</dbReference>
<feature type="domain" description="MYST-type HAT" evidence="14">
    <location>
        <begin position="851"/>
        <end position="1129"/>
    </location>
</feature>
<feature type="compositionally biased region" description="Pro residues" evidence="13">
    <location>
        <begin position="2606"/>
        <end position="2622"/>
    </location>
</feature>
<evidence type="ECO:0000256" key="5">
    <source>
        <dbReference type="ARBA" id="ARBA00022679"/>
    </source>
</evidence>
<dbReference type="InterPro" id="IPR050603">
    <property type="entry name" value="MYST_HAT"/>
</dbReference>
<dbReference type="Proteomes" id="UP000079169">
    <property type="component" value="Unplaced"/>
</dbReference>
<feature type="compositionally biased region" description="Basic and acidic residues" evidence="13">
    <location>
        <begin position="1805"/>
        <end position="1826"/>
    </location>
</feature>
<feature type="compositionally biased region" description="Basic and acidic residues" evidence="13">
    <location>
        <begin position="1896"/>
        <end position="1931"/>
    </location>
</feature>
<dbReference type="RefSeq" id="XP_026681776.1">
    <property type="nucleotide sequence ID" value="XM_026825975.1"/>
</dbReference>
<dbReference type="PANTHER" id="PTHR10615:SF217">
    <property type="entry name" value="HISTONE ACETYLTRANSFERASE"/>
    <property type="match status" value="1"/>
</dbReference>
<dbReference type="InterPro" id="IPR011011">
    <property type="entry name" value="Znf_FYVE_PHD"/>
</dbReference>
<feature type="compositionally biased region" description="Basic and acidic residues" evidence="13">
    <location>
        <begin position="2024"/>
        <end position="2033"/>
    </location>
</feature>
<keyword evidence="8" id="KW-0862">Zinc</keyword>
<accession>A0A3Q0J010</accession>
<dbReference type="PaxDb" id="121845-A0A3Q0J010"/>
<feature type="region of interest" description="Disordered" evidence="13">
    <location>
        <begin position="2174"/>
        <end position="2253"/>
    </location>
</feature>
<evidence type="ECO:0000313" key="17">
    <source>
        <dbReference type="RefSeq" id="XP_026681776.1"/>
    </source>
</evidence>
<feature type="compositionally biased region" description="Pro residues" evidence="13">
    <location>
        <begin position="2845"/>
        <end position="2867"/>
    </location>
</feature>
<keyword evidence="4" id="KW-0597">Phosphoprotein</keyword>
<feature type="region of interest" description="Disordered" evidence="13">
    <location>
        <begin position="601"/>
        <end position="634"/>
    </location>
</feature>
<dbReference type="GO" id="GO:0003677">
    <property type="term" value="F:DNA binding"/>
    <property type="evidence" value="ECO:0007669"/>
    <property type="project" value="InterPro"/>
</dbReference>
<dbReference type="EC" id="2.3.1.48" evidence="3"/>
<feature type="compositionally biased region" description="Polar residues" evidence="13">
    <location>
        <begin position="2450"/>
        <end position="2459"/>
    </location>
</feature>
<feature type="compositionally biased region" description="Basic residues" evidence="13">
    <location>
        <begin position="1286"/>
        <end position="1297"/>
    </location>
</feature>
<feature type="compositionally biased region" description="Basic and acidic residues" evidence="13">
    <location>
        <begin position="1334"/>
        <end position="1350"/>
    </location>
</feature>
<evidence type="ECO:0000256" key="10">
    <source>
        <dbReference type="ARBA" id="ARBA00022990"/>
    </source>
</evidence>
<feature type="compositionally biased region" description="Basic residues" evidence="13">
    <location>
        <begin position="1179"/>
        <end position="1188"/>
    </location>
</feature>
<feature type="compositionally biased region" description="Polar residues" evidence="13">
    <location>
        <begin position="496"/>
        <end position="507"/>
    </location>
</feature>
<feature type="region of interest" description="Disordered" evidence="13">
    <location>
        <begin position="158"/>
        <end position="188"/>
    </location>
</feature>
<feature type="domain" description="SAMD1-like winged helix (WH)" evidence="15">
    <location>
        <begin position="4"/>
        <end position="80"/>
    </location>
</feature>
<feature type="region of interest" description="Disordered" evidence="13">
    <location>
        <begin position="2432"/>
        <end position="2486"/>
    </location>
</feature>
<dbReference type="GO" id="GO:0070776">
    <property type="term" value="C:MOZ/MORF histone acetyltransferase complex"/>
    <property type="evidence" value="ECO:0007669"/>
    <property type="project" value="TreeGrafter"/>
</dbReference>
<feature type="compositionally biased region" description="Polar residues" evidence="13">
    <location>
        <begin position="2903"/>
        <end position="2912"/>
    </location>
</feature>
<dbReference type="GeneID" id="103512540"/>
<organism evidence="16 17">
    <name type="scientific">Diaphorina citri</name>
    <name type="common">Asian citrus psyllid</name>
    <dbReference type="NCBI Taxonomy" id="121845"/>
    <lineage>
        <taxon>Eukaryota</taxon>
        <taxon>Metazoa</taxon>
        <taxon>Ecdysozoa</taxon>
        <taxon>Arthropoda</taxon>
        <taxon>Hexapoda</taxon>
        <taxon>Insecta</taxon>
        <taxon>Pterygota</taxon>
        <taxon>Neoptera</taxon>
        <taxon>Paraneoptera</taxon>
        <taxon>Hemiptera</taxon>
        <taxon>Sternorrhyncha</taxon>
        <taxon>Psylloidea</taxon>
        <taxon>Psyllidae</taxon>
        <taxon>Diaphorininae</taxon>
        <taxon>Diaphorina</taxon>
    </lineage>
</organism>
<feature type="compositionally biased region" description="Acidic residues" evidence="13">
    <location>
        <begin position="1165"/>
        <end position="1175"/>
    </location>
</feature>
<evidence type="ECO:0000256" key="1">
    <source>
        <dbReference type="ARBA" id="ARBA00004123"/>
    </source>
</evidence>
<dbReference type="InterPro" id="IPR048589">
    <property type="entry name" value="SAMD1-like_WH"/>
</dbReference>
<feature type="compositionally biased region" description="Basic and acidic residues" evidence="13">
    <location>
        <begin position="2432"/>
        <end position="2445"/>
    </location>
</feature>
<dbReference type="PANTHER" id="PTHR10615">
    <property type="entry name" value="HISTONE ACETYLTRANSFERASE"/>
    <property type="match status" value="1"/>
</dbReference>
<feature type="region of interest" description="Disordered" evidence="13">
    <location>
        <begin position="394"/>
        <end position="425"/>
    </location>
</feature>
<feature type="compositionally biased region" description="Low complexity" evidence="13">
    <location>
        <begin position="1214"/>
        <end position="1227"/>
    </location>
</feature>
<feature type="compositionally biased region" description="Pro residues" evidence="13">
    <location>
        <begin position="770"/>
        <end position="781"/>
    </location>
</feature>
<evidence type="ECO:0000256" key="4">
    <source>
        <dbReference type="ARBA" id="ARBA00022553"/>
    </source>
</evidence>
<dbReference type="CDD" id="cd04301">
    <property type="entry name" value="NAT_SF"/>
    <property type="match status" value="1"/>
</dbReference>
<feature type="compositionally biased region" description="Pro residues" evidence="13">
    <location>
        <begin position="2554"/>
        <end position="2564"/>
    </location>
</feature>
<keyword evidence="7" id="KW-0863">Zinc-finger</keyword>
<feature type="region of interest" description="Disordered" evidence="13">
    <location>
        <begin position="2012"/>
        <end position="2037"/>
    </location>
</feature>
<feature type="region of interest" description="Disordered" evidence="13">
    <location>
        <begin position="496"/>
        <end position="547"/>
    </location>
</feature>
<comment type="similarity">
    <text evidence="2">Belongs to the MYST (SAS/MOZ) family.</text>
</comment>
<dbReference type="KEGG" id="dci:103512540"/>
<dbReference type="Pfam" id="PF01853">
    <property type="entry name" value="MOZ_SAS"/>
    <property type="match status" value="1"/>
</dbReference>
<dbReference type="GO" id="GO:0010484">
    <property type="term" value="F:histone H3 acetyltransferase activity"/>
    <property type="evidence" value="ECO:0007669"/>
    <property type="project" value="TreeGrafter"/>
</dbReference>
<feature type="compositionally biased region" description="Basic and acidic residues" evidence="13">
    <location>
        <begin position="1491"/>
        <end position="1539"/>
    </location>
</feature>
<evidence type="ECO:0000256" key="2">
    <source>
        <dbReference type="ARBA" id="ARBA00010107"/>
    </source>
</evidence>
<evidence type="ECO:0000259" key="15">
    <source>
        <dbReference type="PROSITE" id="PS52014"/>
    </source>
</evidence>
<keyword evidence="6" id="KW-0479">Metal-binding</keyword>
<dbReference type="InterPro" id="IPR040706">
    <property type="entry name" value="Zf-MYST"/>
</dbReference>
<feature type="compositionally biased region" description="Acidic residues" evidence="13">
    <location>
        <begin position="1647"/>
        <end position="1659"/>
    </location>
</feature>
<evidence type="ECO:0000259" key="14">
    <source>
        <dbReference type="PROSITE" id="PS51726"/>
    </source>
</evidence>
<dbReference type="GO" id="GO:0005634">
    <property type="term" value="C:nucleus"/>
    <property type="evidence" value="ECO:0007669"/>
    <property type="project" value="UniProtKB-SubCell"/>
</dbReference>
<dbReference type="Gene3D" id="3.30.40.10">
    <property type="entry name" value="Zinc/RING finger domain, C3HC4 (zinc finger)"/>
    <property type="match status" value="1"/>
</dbReference>
<feature type="compositionally biased region" description="Basic and acidic residues" evidence="13">
    <location>
        <begin position="1392"/>
        <end position="1411"/>
    </location>
</feature>
<dbReference type="Pfam" id="PF21524">
    <property type="entry name" value="SAMD1_WH"/>
    <property type="match status" value="1"/>
</dbReference>
<comment type="subcellular location">
    <subcellularLocation>
        <location evidence="1">Nucleus</location>
    </subcellularLocation>
</comment>
<evidence type="ECO:0000256" key="11">
    <source>
        <dbReference type="ARBA" id="ARBA00023242"/>
    </source>
</evidence>
<feature type="compositionally biased region" description="Basic and acidic residues" evidence="13">
    <location>
        <begin position="2579"/>
        <end position="2595"/>
    </location>
</feature>
<evidence type="ECO:0000313" key="16">
    <source>
        <dbReference type="Proteomes" id="UP000079169"/>
    </source>
</evidence>
<dbReference type="GO" id="GO:0006357">
    <property type="term" value="P:regulation of transcription by RNA polymerase II"/>
    <property type="evidence" value="ECO:0007669"/>
    <property type="project" value="TreeGrafter"/>
</dbReference>
<dbReference type="SUPFAM" id="SSF57903">
    <property type="entry name" value="FYVE/PHD zinc finger"/>
    <property type="match status" value="1"/>
</dbReference>
<dbReference type="FunFam" id="3.30.60.60:FF:000001">
    <property type="entry name" value="Histone acetyltransferase"/>
    <property type="match status" value="1"/>
</dbReference>
<dbReference type="InterPro" id="IPR002717">
    <property type="entry name" value="HAT_MYST-type"/>
</dbReference>
<keyword evidence="16" id="KW-1185">Reference proteome</keyword>
<dbReference type="GO" id="GO:0003712">
    <property type="term" value="F:transcription coregulator activity"/>
    <property type="evidence" value="ECO:0007669"/>
    <property type="project" value="TreeGrafter"/>
</dbReference>
<feature type="compositionally biased region" description="Polar residues" evidence="13">
    <location>
        <begin position="2692"/>
        <end position="2723"/>
    </location>
</feature>
<dbReference type="FunFam" id="3.40.630.30:FF:000001">
    <property type="entry name" value="Histone acetyltransferase"/>
    <property type="match status" value="1"/>
</dbReference>
<evidence type="ECO:0000256" key="9">
    <source>
        <dbReference type="ARBA" id="ARBA00022853"/>
    </source>
</evidence>
<feature type="compositionally biased region" description="Basic residues" evidence="13">
    <location>
        <begin position="1577"/>
        <end position="1586"/>
    </location>
</feature>
<feature type="compositionally biased region" description="Polar residues" evidence="13">
    <location>
        <begin position="2816"/>
        <end position="2825"/>
    </location>
</feature>
<dbReference type="STRING" id="121845.A0A3Q0J010"/>
<feature type="compositionally biased region" description="Basic and acidic residues" evidence="13">
    <location>
        <begin position="1547"/>
        <end position="1557"/>
    </location>
</feature>
<feature type="compositionally biased region" description="Basic and acidic residues" evidence="13">
    <location>
        <begin position="1978"/>
        <end position="2000"/>
    </location>
</feature>
<dbReference type="GO" id="GO:0040029">
    <property type="term" value="P:epigenetic regulation of gene expression"/>
    <property type="evidence" value="ECO:0007669"/>
    <property type="project" value="UniProtKB-ARBA"/>
</dbReference>
<evidence type="ECO:0000256" key="8">
    <source>
        <dbReference type="ARBA" id="ARBA00022833"/>
    </source>
</evidence>
<feature type="compositionally biased region" description="Polar residues" evidence="13">
    <location>
        <begin position="2745"/>
        <end position="2755"/>
    </location>
</feature>
<feature type="compositionally biased region" description="Polar residues" evidence="13">
    <location>
        <begin position="2785"/>
        <end position="2804"/>
    </location>
</feature>
<dbReference type="Gene3D" id="1.10.10.10">
    <property type="entry name" value="Winged helix-like DNA-binding domain superfamily/Winged helix DNA-binding domain"/>
    <property type="match status" value="1"/>
</dbReference>
<feature type="active site" description="Proton donor/acceptor" evidence="12">
    <location>
        <position position="1027"/>
    </location>
</feature>
<feature type="compositionally biased region" description="Polar residues" evidence="13">
    <location>
        <begin position="1959"/>
        <end position="1977"/>
    </location>
</feature>
<protein>
    <recommendedName>
        <fullName evidence="3">histone acetyltransferase</fullName>
        <ecNumber evidence="3">2.3.1.48</ecNumber>
    </recommendedName>
</protein>
<feature type="region of interest" description="Disordered" evidence="13">
    <location>
        <begin position="1141"/>
        <end position="1319"/>
    </location>
</feature>
<keyword evidence="5" id="KW-0808">Transferase</keyword>
<dbReference type="GO" id="GO:0008270">
    <property type="term" value="F:zinc ion binding"/>
    <property type="evidence" value="ECO:0007669"/>
    <property type="project" value="UniProtKB-KW"/>
</dbReference>
<keyword evidence="10" id="KW-0007">Acetylation</keyword>
<dbReference type="GO" id="GO:0003682">
    <property type="term" value="F:chromatin binding"/>
    <property type="evidence" value="ECO:0007669"/>
    <property type="project" value="TreeGrafter"/>
</dbReference>